<sequence length="1135" mass="124751">MPTKADPLQNTESAVSVAVVTSVDDQLSLLVGGGTAESLIQAHRWAATPLGEPETWPQSLRLALSICLNSSFPTAVYWGQDLRLLYNDAWAPILAERHPWALGHPAAEVWADIWEVVGPQLASVVETGAGFSTYDQLLSLVRDGARQETYWNYSFTPVRGEDGSVAGVFAQGHETTDRVLAERRGRLLLDLSDRLRALSDPKAVIETAQAALGRFLHANRVGYGEVEETARYFTTERNWTDGSVPSRAGTHDLAGFGPEVLAALRAGIPLLITDAASDPRTNAPESLAAFDAIDTRAAITACLVKDGRMRAALYVHAREPRPWTRFDTDLVIEVAERTWAAVERARAEARLRDSEAQFRLMADAVPQIVWITDAEGRTEFFNRQWTQYTGKTYEPSTAADIALSFVHPDDAPATMAAFDEARRTGGSFRFEHRIRSAAGDYRWFLVRGEPYRDPQSGALLRWFGASVDIHDRKVAEEQLLALNADLERQVIERSRERGLIWQHSLDLLSVIDLGTATFDTVNPAWTATLGWTKDEIEGGSYQDFVHPDDETASAEAFEQVRRGDPVLRFRNRYRTKDGTWRWLSWVAVPEGAKLYAVTRDISIEHERQTELEAAEAARREADALYRAYFENTPEALFVIGVEPDGGFVVEQINPAHEAGIGFKLVDVRGKRIEEILPPDIAERVLASYRRVLATGEIYQYREVFDLSGDPQHWDTSLVPVRDARGRVTRLVGSSRNVTRQVVAEEALRQAQKMEAVGQLTGGVAHDFNNLLTIIRSSVDFLRRPDLPEARKGRYLDAVSDTVERAAKLTGQLLAFARRQALKPEVFDAGARLKRVADLLDTVTGSRIRVVSDLPEQPCYIRADVSQFETALVNMAVNARDAMEGEGSLTIKLARVSELPPIRGHAGSKQPFAAVSLTDTGTGIPADQVSRIFEPFFTTKEVGKGTGLGLSQVFGFAKQSGGDVDVVSRLGEGSTFTLYLPEVITGPEQSEAGRDQGALSPMGRGQRVLVVEDNLEIGRFATQILEDFGYVPTWAANAEEALEKLGSDGSGFDVVFSDVVMPGMGGLALAEELKRRLPALPVVLTSGYSHVLAQDGVHGFELLHKPYSAEQLGRLLSRVVLPPSSPQPSPLGAAPA</sequence>
<dbReference type="FunFam" id="3.30.450.20:FF:000099">
    <property type="entry name" value="Sensory box sensor histidine kinase"/>
    <property type="match status" value="1"/>
</dbReference>
<dbReference type="Gene3D" id="3.30.565.10">
    <property type="entry name" value="Histidine kinase-like ATPase, C-terminal domain"/>
    <property type="match status" value="1"/>
</dbReference>
<reference evidence="12" key="1">
    <citation type="journal article" date="2014" name="Int. J. Syst. Evol. Microbiol.">
        <title>Complete genome of a new Firmicutes species belonging to the dominant human colonic microbiota ('Ruminococcus bicirculans') reveals two chromosomes and a selective capacity to utilize plant glucans.</title>
        <authorList>
            <consortium name="NISC Comparative Sequencing Program"/>
            <person name="Wegmann U."/>
            <person name="Louis P."/>
            <person name="Goesmann A."/>
            <person name="Henrissat B."/>
            <person name="Duncan S.H."/>
            <person name="Flint H.J."/>
        </authorList>
    </citation>
    <scope>NUCLEOTIDE SEQUENCE</scope>
    <source>
        <strain evidence="12">NBRC 107715</strain>
    </source>
</reference>
<dbReference type="RefSeq" id="WP_147029310.1">
    <property type="nucleotide sequence ID" value="NZ_BJZU01000209.1"/>
</dbReference>
<dbReference type="SUPFAM" id="SSF55785">
    <property type="entry name" value="PYP-like sensor domain (PAS domain)"/>
    <property type="match status" value="4"/>
</dbReference>
<dbReference type="OrthoDB" id="9796100at2"/>
<evidence type="ECO:0000259" key="7">
    <source>
        <dbReference type="PROSITE" id="PS50109"/>
    </source>
</evidence>
<evidence type="ECO:0000313" key="13">
    <source>
        <dbReference type="Proteomes" id="UP000321960"/>
    </source>
</evidence>
<dbReference type="InterPro" id="IPR004358">
    <property type="entry name" value="Sig_transdc_His_kin-like_C"/>
</dbReference>
<reference evidence="12" key="4">
    <citation type="submission" date="2023-01" db="EMBL/GenBank/DDBJ databases">
        <title>Draft genome sequence of Methylobacterium oxalidis strain NBRC 107715.</title>
        <authorList>
            <person name="Sun Q."/>
            <person name="Mori K."/>
        </authorList>
    </citation>
    <scope>NUCLEOTIDE SEQUENCE</scope>
    <source>
        <strain evidence="12">NBRC 107715</strain>
    </source>
</reference>
<feature type="domain" description="PAS" evidence="9">
    <location>
        <begin position="354"/>
        <end position="425"/>
    </location>
</feature>
<keyword evidence="4" id="KW-0808">Transferase</keyword>
<dbReference type="PANTHER" id="PTHR43304:SF1">
    <property type="entry name" value="PAC DOMAIN-CONTAINING PROTEIN"/>
    <property type="match status" value="1"/>
</dbReference>
<dbReference type="GO" id="GO:0000155">
    <property type="term" value="F:phosphorelay sensor kinase activity"/>
    <property type="evidence" value="ECO:0007669"/>
    <property type="project" value="InterPro"/>
</dbReference>
<feature type="modified residue" description="4-aspartylphosphate" evidence="6">
    <location>
        <position position="1057"/>
    </location>
</feature>
<dbReference type="PROSITE" id="PS50112">
    <property type="entry name" value="PAS"/>
    <property type="match status" value="3"/>
</dbReference>
<dbReference type="SUPFAM" id="SSF55781">
    <property type="entry name" value="GAF domain-like"/>
    <property type="match status" value="1"/>
</dbReference>
<feature type="domain" description="PAC" evidence="10">
    <location>
        <begin position="696"/>
        <end position="749"/>
    </location>
</feature>
<dbReference type="PANTHER" id="PTHR43304">
    <property type="entry name" value="PHYTOCHROME-LIKE PROTEIN CPH1"/>
    <property type="match status" value="1"/>
</dbReference>
<feature type="domain" description="PAC" evidence="10">
    <location>
        <begin position="428"/>
        <end position="481"/>
    </location>
</feature>
<proteinExistence type="predicted"/>
<evidence type="ECO:0000256" key="6">
    <source>
        <dbReference type="PROSITE-ProRule" id="PRU00169"/>
    </source>
</evidence>
<dbReference type="CDD" id="cd00082">
    <property type="entry name" value="HisKA"/>
    <property type="match status" value="1"/>
</dbReference>
<dbReference type="Pfam" id="PF02518">
    <property type="entry name" value="HATPase_c"/>
    <property type="match status" value="1"/>
</dbReference>
<organism evidence="11 13">
    <name type="scientific">Methylobacterium oxalidis</name>
    <dbReference type="NCBI Taxonomy" id="944322"/>
    <lineage>
        <taxon>Bacteria</taxon>
        <taxon>Pseudomonadati</taxon>
        <taxon>Pseudomonadota</taxon>
        <taxon>Alphaproteobacteria</taxon>
        <taxon>Hyphomicrobiales</taxon>
        <taxon>Methylobacteriaceae</taxon>
        <taxon>Methylobacterium</taxon>
    </lineage>
</organism>
<reference evidence="11 13" key="3">
    <citation type="submission" date="2019-07" db="EMBL/GenBank/DDBJ databases">
        <title>Whole genome shotgun sequence of Methylobacterium oxalidis NBRC 107715.</title>
        <authorList>
            <person name="Hosoyama A."/>
            <person name="Uohara A."/>
            <person name="Ohji S."/>
            <person name="Ichikawa N."/>
        </authorList>
    </citation>
    <scope>NUCLEOTIDE SEQUENCE [LARGE SCALE GENOMIC DNA]</scope>
    <source>
        <strain evidence="11 13">NBRC 107715</strain>
    </source>
</reference>
<feature type="domain" description="Response regulatory" evidence="8">
    <location>
        <begin position="1006"/>
        <end position="1119"/>
    </location>
</feature>
<dbReference type="InterPro" id="IPR052162">
    <property type="entry name" value="Sensor_kinase/Photoreceptor"/>
</dbReference>
<dbReference type="InterPro" id="IPR036097">
    <property type="entry name" value="HisK_dim/P_sf"/>
</dbReference>
<evidence type="ECO:0000256" key="4">
    <source>
        <dbReference type="ARBA" id="ARBA00022679"/>
    </source>
</evidence>
<dbReference type="Pfam" id="PF00512">
    <property type="entry name" value="HisKA"/>
    <property type="match status" value="1"/>
</dbReference>
<dbReference type="Gene3D" id="3.40.50.2300">
    <property type="match status" value="1"/>
</dbReference>
<dbReference type="SUPFAM" id="SSF47384">
    <property type="entry name" value="Homodimeric domain of signal transducing histidine kinase"/>
    <property type="match status" value="1"/>
</dbReference>
<dbReference type="Pfam" id="PF08447">
    <property type="entry name" value="PAS_3"/>
    <property type="match status" value="2"/>
</dbReference>
<evidence type="ECO:0000256" key="3">
    <source>
        <dbReference type="ARBA" id="ARBA00022553"/>
    </source>
</evidence>
<name>A0A512JD86_9HYPH</name>
<evidence type="ECO:0000259" key="9">
    <source>
        <dbReference type="PROSITE" id="PS50112"/>
    </source>
</evidence>
<dbReference type="EMBL" id="BSPK01000023">
    <property type="protein sequence ID" value="GLS63462.1"/>
    <property type="molecule type" value="Genomic_DNA"/>
</dbReference>
<feature type="domain" description="PAS" evidence="9">
    <location>
        <begin position="521"/>
        <end position="564"/>
    </location>
</feature>
<dbReference type="Pfam" id="PF08448">
    <property type="entry name" value="PAS_4"/>
    <property type="match status" value="2"/>
</dbReference>
<dbReference type="InterPro" id="IPR001789">
    <property type="entry name" value="Sig_transdc_resp-reg_receiver"/>
</dbReference>
<dbReference type="Gene3D" id="3.30.450.40">
    <property type="match status" value="1"/>
</dbReference>
<dbReference type="CDD" id="cd00130">
    <property type="entry name" value="PAS"/>
    <property type="match status" value="3"/>
</dbReference>
<dbReference type="SMART" id="SM00448">
    <property type="entry name" value="REC"/>
    <property type="match status" value="1"/>
</dbReference>
<dbReference type="InterPro" id="IPR013655">
    <property type="entry name" value="PAS_fold_3"/>
</dbReference>
<dbReference type="AlphaFoldDB" id="A0A512JD86"/>
<dbReference type="Gene3D" id="1.10.287.130">
    <property type="match status" value="1"/>
</dbReference>
<evidence type="ECO:0000313" key="12">
    <source>
        <dbReference type="EMBL" id="GLS63462.1"/>
    </source>
</evidence>
<keyword evidence="14" id="KW-1185">Reference proteome</keyword>
<dbReference type="Gene3D" id="3.30.450.20">
    <property type="entry name" value="PAS domain"/>
    <property type="match status" value="4"/>
</dbReference>
<dbReference type="SMART" id="SM00091">
    <property type="entry name" value="PAS"/>
    <property type="match status" value="3"/>
</dbReference>
<dbReference type="EC" id="2.7.13.3" evidence="2"/>
<dbReference type="InterPro" id="IPR013656">
    <property type="entry name" value="PAS_4"/>
</dbReference>
<dbReference type="InterPro" id="IPR001610">
    <property type="entry name" value="PAC"/>
</dbReference>
<dbReference type="Proteomes" id="UP000321960">
    <property type="component" value="Unassembled WGS sequence"/>
</dbReference>
<feature type="domain" description="PAS" evidence="9">
    <location>
        <begin position="621"/>
        <end position="695"/>
    </location>
</feature>
<keyword evidence="3 6" id="KW-0597">Phosphoprotein</keyword>
<dbReference type="InterPro" id="IPR003594">
    <property type="entry name" value="HATPase_dom"/>
</dbReference>
<dbReference type="InterPro" id="IPR036890">
    <property type="entry name" value="HATPase_C_sf"/>
</dbReference>
<dbReference type="SMART" id="SM00387">
    <property type="entry name" value="HATPase_c"/>
    <property type="match status" value="1"/>
</dbReference>
<dbReference type="SMART" id="SM00388">
    <property type="entry name" value="HisKA"/>
    <property type="match status" value="1"/>
</dbReference>
<dbReference type="SMART" id="SM00086">
    <property type="entry name" value="PAC"/>
    <property type="match status" value="4"/>
</dbReference>
<dbReference type="Pfam" id="PF00072">
    <property type="entry name" value="Response_reg"/>
    <property type="match status" value="1"/>
</dbReference>
<dbReference type="InterPro" id="IPR035965">
    <property type="entry name" value="PAS-like_dom_sf"/>
</dbReference>
<dbReference type="SUPFAM" id="SSF52172">
    <property type="entry name" value="CheY-like"/>
    <property type="match status" value="1"/>
</dbReference>
<evidence type="ECO:0000313" key="11">
    <source>
        <dbReference type="EMBL" id="GEP07920.1"/>
    </source>
</evidence>
<dbReference type="InterPro" id="IPR003661">
    <property type="entry name" value="HisK_dim/P_dom"/>
</dbReference>
<dbReference type="InterPro" id="IPR011006">
    <property type="entry name" value="CheY-like_superfamily"/>
</dbReference>
<dbReference type="PROSITE" id="PS50110">
    <property type="entry name" value="RESPONSE_REGULATORY"/>
    <property type="match status" value="1"/>
</dbReference>
<dbReference type="PROSITE" id="PS50113">
    <property type="entry name" value="PAC"/>
    <property type="match status" value="2"/>
</dbReference>
<dbReference type="InterPro" id="IPR029016">
    <property type="entry name" value="GAF-like_dom_sf"/>
</dbReference>
<dbReference type="EMBL" id="BJZU01000209">
    <property type="protein sequence ID" value="GEP07920.1"/>
    <property type="molecule type" value="Genomic_DNA"/>
</dbReference>
<comment type="caution">
    <text evidence="11">The sequence shown here is derived from an EMBL/GenBank/DDBJ whole genome shotgun (WGS) entry which is preliminary data.</text>
</comment>
<accession>A0A512JD86</accession>
<dbReference type="InterPro" id="IPR005467">
    <property type="entry name" value="His_kinase_dom"/>
</dbReference>
<evidence type="ECO:0000256" key="1">
    <source>
        <dbReference type="ARBA" id="ARBA00000085"/>
    </source>
</evidence>
<dbReference type="PRINTS" id="PR00344">
    <property type="entry name" value="BCTRLSENSOR"/>
</dbReference>
<dbReference type="InterPro" id="IPR000700">
    <property type="entry name" value="PAS-assoc_C"/>
</dbReference>
<reference evidence="14" key="2">
    <citation type="journal article" date="2019" name="Int. J. Syst. Evol. Microbiol.">
        <title>The Global Catalogue of Microorganisms (GCM) 10K type strain sequencing project: providing services to taxonomists for standard genome sequencing and annotation.</title>
        <authorList>
            <consortium name="The Broad Institute Genomics Platform"/>
            <consortium name="The Broad Institute Genome Sequencing Center for Infectious Disease"/>
            <person name="Wu L."/>
            <person name="Ma J."/>
        </authorList>
    </citation>
    <scope>NUCLEOTIDE SEQUENCE [LARGE SCALE GENOMIC DNA]</scope>
    <source>
        <strain evidence="14">NBRC 107715</strain>
    </source>
</reference>
<evidence type="ECO:0000256" key="5">
    <source>
        <dbReference type="ARBA" id="ARBA00022777"/>
    </source>
</evidence>
<dbReference type="NCBIfam" id="TIGR00229">
    <property type="entry name" value="sensory_box"/>
    <property type="match status" value="3"/>
</dbReference>
<dbReference type="Proteomes" id="UP001156856">
    <property type="component" value="Unassembled WGS sequence"/>
</dbReference>
<evidence type="ECO:0000259" key="8">
    <source>
        <dbReference type="PROSITE" id="PS50110"/>
    </source>
</evidence>
<dbReference type="PROSITE" id="PS50109">
    <property type="entry name" value="HIS_KIN"/>
    <property type="match status" value="1"/>
</dbReference>
<dbReference type="SMART" id="SM00065">
    <property type="entry name" value="GAF"/>
    <property type="match status" value="1"/>
</dbReference>
<protein>
    <recommendedName>
        <fullName evidence="2">histidine kinase</fullName>
        <ecNumber evidence="2">2.7.13.3</ecNumber>
    </recommendedName>
</protein>
<keyword evidence="5" id="KW-0418">Kinase</keyword>
<gene>
    <name evidence="12" type="ORF">GCM10007888_18430</name>
    <name evidence="11" type="ORF">MOX02_59580</name>
</gene>
<evidence type="ECO:0000256" key="2">
    <source>
        <dbReference type="ARBA" id="ARBA00012438"/>
    </source>
</evidence>
<evidence type="ECO:0000259" key="10">
    <source>
        <dbReference type="PROSITE" id="PS50113"/>
    </source>
</evidence>
<dbReference type="InterPro" id="IPR000014">
    <property type="entry name" value="PAS"/>
</dbReference>
<feature type="domain" description="Histidine kinase" evidence="7">
    <location>
        <begin position="762"/>
        <end position="983"/>
    </location>
</feature>
<comment type="catalytic activity">
    <reaction evidence="1">
        <text>ATP + protein L-histidine = ADP + protein N-phospho-L-histidine.</text>
        <dbReference type="EC" id="2.7.13.3"/>
    </reaction>
</comment>
<dbReference type="SUPFAM" id="SSF55874">
    <property type="entry name" value="ATPase domain of HSP90 chaperone/DNA topoisomerase II/histidine kinase"/>
    <property type="match status" value="1"/>
</dbReference>
<dbReference type="InterPro" id="IPR003018">
    <property type="entry name" value="GAF"/>
</dbReference>
<evidence type="ECO:0000313" key="14">
    <source>
        <dbReference type="Proteomes" id="UP001156856"/>
    </source>
</evidence>